<dbReference type="CDD" id="cd03257">
    <property type="entry name" value="ABC_NikE_OppD_transporters"/>
    <property type="match status" value="1"/>
</dbReference>
<evidence type="ECO:0000256" key="4">
    <source>
        <dbReference type="ARBA" id="ARBA00022475"/>
    </source>
</evidence>
<keyword evidence="6 9" id="KW-0067">ATP-binding</keyword>
<keyword evidence="5" id="KW-0547">Nucleotide-binding</keyword>
<dbReference type="GO" id="GO:0015833">
    <property type="term" value="P:peptide transport"/>
    <property type="evidence" value="ECO:0007669"/>
    <property type="project" value="InterPro"/>
</dbReference>
<comment type="subcellular location">
    <subcellularLocation>
        <location evidence="1">Cell membrane</location>
        <topology evidence="1">Peripheral membrane protein</topology>
    </subcellularLocation>
</comment>
<dbReference type="Gene3D" id="3.40.50.300">
    <property type="entry name" value="P-loop containing nucleotide triphosphate hydrolases"/>
    <property type="match status" value="1"/>
</dbReference>
<dbReference type="AlphaFoldDB" id="A0A2V3YSC6"/>
<dbReference type="PANTHER" id="PTHR43297:SF2">
    <property type="entry name" value="DIPEPTIDE TRANSPORT ATP-BINDING PROTEIN DPPD"/>
    <property type="match status" value="1"/>
</dbReference>
<keyword evidence="7" id="KW-0472">Membrane</keyword>
<evidence type="ECO:0000256" key="6">
    <source>
        <dbReference type="ARBA" id="ARBA00022840"/>
    </source>
</evidence>
<evidence type="ECO:0000313" key="10">
    <source>
        <dbReference type="Proteomes" id="UP000248057"/>
    </source>
</evidence>
<comment type="caution">
    <text evidence="9">The sequence shown here is derived from an EMBL/GenBank/DDBJ whole genome shotgun (WGS) entry which is preliminary data.</text>
</comment>
<protein>
    <submittedName>
        <fullName evidence="9">Oligopeptide transport system ATP-binding protein</fullName>
    </submittedName>
</protein>
<evidence type="ECO:0000256" key="7">
    <source>
        <dbReference type="ARBA" id="ARBA00023136"/>
    </source>
</evidence>
<keyword evidence="10" id="KW-1185">Reference proteome</keyword>
<keyword evidence="3" id="KW-0813">Transport</keyword>
<dbReference type="InterPro" id="IPR013563">
    <property type="entry name" value="Oligopep_ABC_C"/>
</dbReference>
<proteinExistence type="inferred from homology"/>
<dbReference type="NCBIfam" id="TIGR01727">
    <property type="entry name" value="oligo_HPY"/>
    <property type="match status" value="1"/>
</dbReference>
<comment type="similarity">
    <text evidence="2">Belongs to the ABC transporter superfamily.</text>
</comment>
<dbReference type="Pfam" id="PF00005">
    <property type="entry name" value="ABC_tran"/>
    <property type="match status" value="1"/>
</dbReference>
<evidence type="ECO:0000313" key="9">
    <source>
        <dbReference type="EMBL" id="PXX57264.1"/>
    </source>
</evidence>
<dbReference type="InterPro" id="IPR017871">
    <property type="entry name" value="ABC_transporter-like_CS"/>
</dbReference>
<evidence type="ECO:0000256" key="3">
    <source>
        <dbReference type="ARBA" id="ARBA00022448"/>
    </source>
</evidence>
<reference evidence="9 10" key="1">
    <citation type="submission" date="2018-05" db="EMBL/GenBank/DDBJ databases">
        <title>Genomic Encyclopedia of Type Strains, Phase IV (KMG-IV): sequencing the most valuable type-strain genomes for metagenomic binning, comparative biology and taxonomic classification.</title>
        <authorList>
            <person name="Goeker M."/>
        </authorList>
    </citation>
    <scope>NUCLEOTIDE SEQUENCE [LARGE SCALE GENOMIC DNA]</scope>
    <source>
        <strain evidence="9 10">DSM 24995</strain>
    </source>
</reference>
<dbReference type="InterPro" id="IPR003439">
    <property type="entry name" value="ABC_transporter-like_ATP-bd"/>
</dbReference>
<evidence type="ECO:0000256" key="5">
    <source>
        <dbReference type="ARBA" id="ARBA00022741"/>
    </source>
</evidence>
<keyword evidence="4" id="KW-1003">Cell membrane</keyword>
<sequence>MEENRLLDVKDLKVSFFTPSGEVKAVGGVSYHVDREEVIAIVGESGCGKSVTQMSVMQMIPDPPGKILGGEVWFEGKNLLEYKPKSKDMRSVRGAQISMIFQEPMTALNPVFTVGNQLSEVIRTHMKVSKKEAWKIGIQSLEAVGIPDPEERMKNYPFEMSGGMRQRVLIAIAVACRSKLIIADEPTTALDVTTQAQVMELLLNVVKQYKTSLIVVTHNLGLVSRYAKRIYVMYAGRVVECGTTEDLLTRPRHPYTMGLLKAVPRLDDDKEQDLIPIHGAPPNLAKLPEGCCFMPRCPYACDKCKNSNYPEFKEVGERGHFAACHLDIKEGGE</sequence>
<dbReference type="InterPro" id="IPR050388">
    <property type="entry name" value="ABC_Ni/Peptide_Import"/>
</dbReference>
<dbReference type="GO" id="GO:0005886">
    <property type="term" value="C:plasma membrane"/>
    <property type="evidence" value="ECO:0007669"/>
    <property type="project" value="UniProtKB-SubCell"/>
</dbReference>
<evidence type="ECO:0000259" key="8">
    <source>
        <dbReference type="PROSITE" id="PS50893"/>
    </source>
</evidence>
<dbReference type="GO" id="GO:0016887">
    <property type="term" value="F:ATP hydrolysis activity"/>
    <property type="evidence" value="ECO:0007669"/>
    <property type="project" value="InterPro"/>
</dbReference>
<dbReference type="PROSITE" id="PS50893">
    <property type="entry name" value="ABC_TRANSPORTER_2"/>
    <property type="match status" value="1"/>
</dbReference>
<organism evidence="9 10">
    <name type="scientific">Hungatella effluvii</name>
    <dbReference type="NCBI Taxonomy" id="1096246"/>
    <lineage>
        <taxon>Bacteria</taxon>
        <taxon>Bacillati</taxon>
        <taxon>Bacillota</taxon>
        <taxon>Clostridia</taxon>
        <taxon>Lachnospirales</taxon>
        <taxon>Lachnospiraceae</taxon>
        <taxon>Hungatella</taxon>
    </lineage>
</organism>
<name>A0A2V3YSC6_9FIRM</name>
<dbReference type="GeneID" id="86059916"/>
<dbReference type="SUPFAM" id="SSF52540">
    <property type="entry name" value="P-loop containing nucleoside triphosphate hydrolases"/>
    <property type="match status" value="1"/>
</dbReference>
<dbReference type="PANTHER" id="PTHR43297">
    <property type="entry name" value="OLIGOPEPTIDE TRANSPORT ATP-BINDING PROTEIN APPD"/>
    <property type="match status" value="1"/>
</dbReference>
<dbReference type="SMART" id="SM00382">
    <property type="entry name" value="AAA"/>
    <property type="match status" value="1"/>
</dbReference>
<dbReference type="GO" id="GO:0005524">
    <property type="term" value="F:ATP binding"/>
    <property type="evidence" value="ECO:0007669"/>
    <property type="project" value="UniProtKB-KW"/>
</dbReference>
<evidence type="ECO:0000256" key="2">
    <source>
        <dbReference type="ARBA" id="ARBA00005417"/>
    </source>
</evidence>
<dbReference type="Pfam" id="PF08352">
    <property type="entry name" value="oligo_HPY"/>
    <property type="match status" value="1"/>
</dbReference>
<dbReference type="RefSeq" id="WP_110321528.1">
    <property type="nucleotide sequence ID" value="NZ_QJKD01000001.1"/>
</dbReference>
<dbReference type="EMBL" id="QJKD01000001">
    <property type="protein sequence ID" value="PXX57264.1"/>
    <property type="molecule type" value="Genomic_DNA"/>
</dbReference>
<gene>
    <name evidence="9" type="ORF">DFR60_101573</name>
</gene>
<dbReference type="InterPro" id="IPR027417">
    <property type="entry name" value="P-loop_NTPase"/>
</dbReference>
<dbReference type="Proteomes" id="UP000248057">
    <property type="component" value="Unassembled WGS sequence"/>
</dbReference>
<dbReference type="FunFam" id="3.40.50.300:FF:000016">
    <property type="entry name" value="Oligopeptide ABC transporter ATP-binding component"/>
    <property type="match status" value="1"/>
</dbReference>
<feature type="domain" description="ABC transporter" evidence="8">
    <location>
        <begin position="7"/>
        <end position="260"/>
    </location>
</feature>
<accession>A0A2V3YSC6</accession>
<dbReference type="PROSITE" id="PS00211">
    <property type="entry name" value="ABC_TRANSPORTER_1"/>
    <property type="match status" value="1"/>
</dbReference>
<dbReference type="InterPro" id="IPR003593">
    <property type="entry name" value="AAA+_ATPase"/>
</dbReference>
<evidence type="ECO:0000256" key="1">
    <source>
        <dbReference type="ARBA" id="ARBA00004202"/>
    </source>
</evidence>